<dbReference type="Gene3D" id="2.60.40.420">
    <property type="entry name" value="Cupredoxins - blue copper proteins"/>
    <property type="match status" value="2"/>
</dbReference>
<feature type="domain" description="Plastocyanin-like" evidence="9">
    <location>
        <begin position="374"/>
        <end position="502"/>
    </location>
</feature>
<evidence type="ECO:0000256" key="2">
    <source>
        <dbReference type="ARBA" id="ARBA00022723"/>
    </source>
</evidence>
<keyword evidence="12" id="KW-1185">Reference proteome</keyword>
<evidence type="ECO:0000256" key="1">
    <source>
        <dbReference type="ARBA" id="ARBA00010609"/>
    </source>
</evidence>
<keyword evidence="8" id="KW-1133">Transmembrane helix</keyword>
<dbReference type="GO" id="GO:0005507">
    <property type="term" value="F:copper ion binding"/>
    <property type="evidence" value="ECO:0007669"/>
    <property type="project" value="InterPro"/>
</dbReference>
<reference evidence="11" key="1">
    <citation type="submission" date="2023-01" db="EMBL/GenBank/DDBJ databases">
        <title>The growth and conidiation of Purpureocillium lavendulum are regulated by nitrogen source and histone H3K14 acetylation.</title>
        <authorList>
            <person name="Tang P."/>
            <person name="Han J."/>
            <person name="Zhang C."/>
            <person name="Tang P."/>
            <person name="Qi F."/>
            <person name="Zhang K."/>
            <person name="Liang L."/>
        </authorList>
    </citation>
    <scope>NUCLEOTIDE SEQUENCE</scope>
    <source>
        <strain evidence="11">YMF1.00683</strain>
    </source>
</reference>
<evidence type="ECO:0000256" key="7">
    <source>
        <dbReference type="SAM" id="MobiDB-lite"/>
    </source>
</evidence>
<proteinExistence type="inferred from homology"/>
<evidence type="ECO:0000256" key="6">
    <source>
        <dbReference type="ARBA" id="ARBA00023180"/>
    </source>
</evidence>
<feature type="transmembrane region" description="Helical" evidence="8">
    <location>
        <begin position="21"/>
        <end position="41"/>
    </location>
</feature>
<comment type="similarity">
    <text evidence="1">Belongs to the multicopper oxidase family.</text>
</comment>
<evidence type="ECO:0000256" key="4">
    <source>
        <dbReference type="ARBA" id="ARBA00023002"/>
    </source>
</evidence>
<dbReference type="PANTHER" id="PTHR11709">
    <property type="entry name" value="MULTI-COPPER OXIDASE"/>
    <property type="match status" value="1"/>
</dbReference>
<dbReference type="AlphaFoldDB" id="A0AB34FPB1"/>
<evidence type="ECO:0000313" key="11">
    <source>
        <dbReference type="EMBL" id="KAJ6440222.1"/>
    </source>
</evidence>
<evidence type="ECO:0000256" key="3">
    <source>
        <dbReference type="ARBA" id="ARBA00022729"/>
    </source>
</evidence>
<dbReference type="InterPro" id="IPR033138">
    <property type="entry name" value="Cu_oxidase_CS"/>
</dbReference>
<protein>
    <submittedName>
        <fullName evidence="11">Laccase IV</fullName>
    </submittedName>
</protein>
<keyword evidence="6" id="KW-0325">Glycoprotein</keyword>
<evidence type="ECO:0000256" key="5">
    <source>
        <dbReference type="ARBA" id="ARBA00023008"/>
    </source>
</evidence>
<accession>A0AB34FPB1</accession>
<dbReference type="EMBL" id="JAQHRD010000006">
    <property type="protein sequence ID" value="KAJ6440222.1"/>
    <property type="molecule type" value="Genomic_DNA"/>
</dbReference>
<comment type="caution">
    <text evidence="11">The sequence shown here is derived from an EMBL/GenBank/DDBJ whole genome shotgun (WGS) entry which is preliminary data.</text>
</comment>
<dbReference type="Proteomes" id="UP001163105">
    <property type="component" value="Unassembled WGS sequence"/>
</dbReference>
<name>A0AB34FPB1_9HYPO</name>
<keyword evidence="5" id="KW-0186">Copper</keyword>
<dbReference type="PANTHER" id="PTHR11709:SF414">
    <property type="entry name" value="ADR239WP"/>
    <property type="match status" value="1"/>
</dbReference>
<dbReference type="PROSITE" id="PS00079">
    <property type="entry name" value="MULTICOPPER_OXIDASE1"/>
    <property type="match status" value="1"/>
</dbReference>
<evidence type="ECO:0000313" key="12">
    <source>
        <dbReference type="Proteomes" id="UP001163105"/>
    </source>
</evidence>
<dbReference type="InterPro" id="IPR011707">
    <property type="entry name" value="Cu-oxidase-like_N"/>
</dbReference>
<dbReference type="PROSITE" id="PS00080">
    <property type="entry name" value="MULTICOPPER_OXIDASE2"/>
    <property type="match status" value="1"/>
</dbReference>
<keyword evidence="4" id="KW-0560">Oxidoreductase</keyword>
<dbReference type="InterPro" id="IPR045087">
    <property type="entry name" value="Cu-oxidase_fam"/>
</dbReference>
<evidence type="ECO:0000259" key="10">
    <source>
        <dbReference type="Pfam" id="PF07732"/>
    </source>
</evidence>
<keyword evidence="8" id="KW-0812">Transmembrane</keyword>
<dbReference type="InterPro" id="IPR002355">
    <property type="entry name" value="Cu_oxidase_Cu_BS"/>
</dbReference>
<evidence type="ECO:0000256" key="8">
    <source>
        <dbReference type="SAM" id="Phobius"/>
    </source>
</evidence>
<dbReference type="Pfam" id="PF07731">
    <property type="entry name" value="Cu-oxidase_2"/>
    <property type="match status" value="1"/>
</dbReference>
<keyword evidence="3" id="KW-0732">Signal</keyword>
<evidence type="ECO:0000259" key="9">
    <source>
        <dbReference type="Pfam" id="PF07731"/>
    </source>
</evidence>
<sequence length="519" mass="58013">MELHASSASRCRHKWRVPIGFWLIIPVFCIGLYSAIVLAYARSGAAFLPSTWLSGSHRNDDGSIPADPQSHAEPDDDDDDDDAFVLHPKRHIFRQPRTIRLNWNITKEARRPDGVLKDVYLINGQFPGPTVEARSGDRLEVTVTNGIANDTKDGLAVHWHGLFMKAANEMDGVVGVTQCSIPPAGSFTYRFQISEEQHGTFWYHAHSAVKRADGLYGGLVVHKPADEYDKNDDLSLYEYDAEKLLLVGDWYHAGADAVIAEYKDFRSFALMPLWNPALTSKQLFPLLWSEPIGTADPRTTPAAADAVDLYDMAHAEAPHMPHTSAVRQEPAELAVLYTSLAINSFKDDEPWGELNHTSWVWKDPSAKPLLATDRESWANGTAQANAMRNFHVPQFKAGEDRWLELVVNNIDDKGHPFHLHGYEFFVVASRRARVGKSYNPFDDGDDENKQRNLDTPLKRDTAYINPQGHVVLRLPLHNPGLWLMHCHALWHQAVGMGIVLQVGSIAPETARNAAKSCSP</sequence>
<organism evidence="11 12">
    <name type="scientific">Purpureocillium lavendulum</name>
    <dbReference type="NCBI Taxonomy" id="1247861"/>
    <lineage>
        <taxon>Eukaryota</taxon>
        <taxon>Fungi</taxon>
        <taxon>Dikarya</taxon>
        <taxon>Ascomycota</taxon>
        <taxon>Pezizomycotina</taxon>
        <taxon>Sordariomycetes</taxon>
        <taxon>Hypocreomycetidae</taxon>
        <taxon>Hypocreales</taxon>
        <taxon>Ophiocordycipitaceae</taxon>
        <taxon>Purpureocillium</taxon>
    </lineage>
</organism>
<dbReference type="InterPro" id="IPR008972">
    <property type="entry name" value="Cupredoxin"/>
</dbReference>
<feature type="domain" description="Plastocyanin-like" evidence="10">
    <location>
        <begin position="105"/>
        <end position="225"/>
    </location>
</feature>
<dbReference type="Pfam" id="PF07732">
    <property type="entry name" value="Cu-oxidase_3"/>
    <property type="match status" value="1"/>
</dbReference>
<gene>
    <name evidence="11" type="ORF">O9K51_08113</name>
</gene>
<keyword evidence="8" id="KW-0472">Membrane</keyword>
<dbReference type="InterPro" id="IPR011706">
    <property type="entry name" value="Cu-oxidase_C"/>
</dbReference>
<dbReference type="SUPFAM" id="SSF49503">
    <property type="entry name" value="Cupredoxins"/>
    <property type="match status" value="2"/>
</dbReference>
<feature type="region of interest" description="Disordered" evidence="7">
    <location>
        <begin position="59"/>
        <end position="81"/>
    </location>
</feature>
<dbReference type="GO" id="GO:0016491">
    <property type="term" value="F:oxidoreductase activity"/>
    <property type="evidence" value="ECO:0007669"/>
    <property type="project" value="UniProtKB-KW"/>
</dbReference>
<keyword evidence="2" id="KW-0479">Metal-binding</keyword>